<evidence type="ECO:0000256" key="3">
    <source>
        <dbReference type="ARBA" id="ARBA00022729"/>
    </source>
</evidence>
<dbReference type="EMBL" id="JAGEUA010000003">
    <property type="protein sequence ID" value="KAL0993911.1"/>
    <property type="molecule type" value="Genomic_DNA"/>
</dbReference>
<dbReference type="Proteomes" id="UP001557470">
    <property type="component" value="Unassembled WGS sequence"/>
</dbReference>
<evidence type="ECO:0000313" key="12">
    <source>
        <dbReference type="Proteomes" id="UP001557470"/>
    </source>
</evidence>
<comment type="subcellular location">
    <subcellularLocation>
        <location evidence="1">Membrane</location>
        <topology evidence="1">Single-pass type I membrane protein</topology>
    </subcellularLocation>
</comment>
<dbReference type="Gene3D" id="2.60.40.10">
    <property type="entry name" value="Immunoglobulins"/>
    <property type="match status" value="2"/>
</dbReference>
<accession>A0ABD0XP04</accession>
<evidence type="ECO:0000256" key="1">
    <source>
        <dbReference type="ARBA" id="ARBA00004479"/>
    </source>
</evidence>
<evidence type="ECO:0000256" key="5">
    <source>
        <dbReference type="ARBA" id="ARBA00023136"/>
    </source>
</evidence>
<keyword evidence="3 9" id="KW-0732">Signal</keyword>
<dbReference type="InterPro" id="IPR036116">
    <property type="entry name" value="FN3_sf"/>
</dbReference>
<dbReference type="InterPro" id="IPR048651">
    <property type="entry name" value="CRLF2-like_D1"/>
</dbReference>
<dbReference type="InterPro" id="IPR003961">
    <property type="entry name" value="FN3_dom"/>
</dbReference>
<comment type="caution">
    <text evidence="11">The sequence shown here is derived from an EMBL/GenBank/DDBJ whole genome shotgun (WGS) entry which is preliminary data.</text>
</comment>
<sequence>MVGSWLFLLIFLQGLETSFTLNVSCLIVNLDFVNCSWTEQGITEENSTFFHNSFNVQSEHMVECSTYLYEKGCTVGCRLPYKSSDRFRTLRTKLVYQNQSYMQNHTLVNMVKLFPPANLSVEMKTNLELNLYWNNSKNTFCTENEVHYRINNNKWKASKPCSEQTYSIPFPSKNSRYEFQVRARISSVCGESKFWSEWSQIIIWDSVKGSNSTDTSDISMPLWKPLLSFVSVTVLLMFACMLVYWERERLRFIFIPIVPNPGKNLKDLFDSDNGEAWLHISKDVCFQPNFNERACPVREYTQVPKSGSITSTLLATGENEKAGIV</sequence>
<dbReference type="GO" id="GO:0016020">
    <property type="term" value="C:membrane"/>
    <property type="evidence" value="ECO:0007669"/>
    <property type="project" value="UniProtKB-SubCell"/>
</dbReference>
<dbReference type="PROSITE" id="PS50853">
    <property type="entry name" value="FN3"/>
    <property type="match status" value="1"/>
</dbReference>
<keyword evidence="2 8" id="KW-0812">Transmembrane</keyword>
<dbReference type="PANTHER" id="PTHR23037">
    <property type="entry name" value="CYTOKINE RECEPTOR"/>
    <property type="match status" value="1"/>
</dbReference>
<name>A0ABD0XP04_UMBPY</name>
<dbReference type="AlphaFoldDB" id="A0ABD0XP04"/>
<keyword evidence="5 8" id="KW-0472">Membrane</keyword>
<evidence type="ECO:0000259" key="10">
    <source>
        <dbReference type="PROSITE" id="PS50853"/>
    </source>
</evidence>
<gene>
    <name evidence="11" type="ORF">UPYG_G00115470</name>
</gene>
<evidence type="ECO:0000256" key="4">
    <source>
        <dbReference type="ARBA" id="ARBA00022989"/>
    </source>
</evidence>
<evidence type="ECO:0000256" key="8">
    <source>
        <dbReference type="SAM" id="Phobius"/>
    </source>
</evidence>
<evidence type="ECO:0000313" key="11">
    <source>
        <dbReference type="EMBL" id="KAL0993911.1"/>
    </source>
</evidence>
<dbReference type="CDD" id="cd00063">
    <property type="entry name" value="FN3"/>
    <property type="match status" value="1"/>
</dbReference>
<proteinExistence type="predicted"/>
<feature type="transmembrane region" description="Helical" evidence="8">
    <location>
        <begin position="226"/>
        <end position="245"/>
    </location>
</feature>
<feature type="chain" id="PRO_5044892342" description="Fibronectin type-III domain-containing protein" evidence="9">
    <location>
        <begin position="21"/>
        <end position="325"/>
    </location>
</feature>
<keyword evidence="4 8" id="KW-1133">Transmembrane helix</keyword>
<reference evidence="11 12" key="1">
    <citation type="submission" date="2024-06" db="EMBL/GenBank/DDBJ databases">
        <authorList>
            <person name="Pan Q."/>
            <person name="Wen M."/>
            <person name="Jouanno E."/>
            <person name="Zahm M."/>
            <person name="Klopp C."/>
            <person name="Cabau C."/>
            <person name="Louis A."/>
            <person name="Berthelot C."/>
            <person name="Parey E."/>
            <person name="Roest Crollius H."/>
            <person name="Montfort J."/>
            <person name="Robinson-Rechavi M."/>
            <person name="Bouchez O."/>
            <person name="Lampietro C."/>
            <person name="Lopez Roques C."/>
            <person name="Donnadieu C."/>
            <person name="Postlethwait J."/>
            <person name="Bobe J."/>
            <person name="Verreycken H."/>
            <person name="Guiguen Y."/>
        </authorList>
    </citation>
    <scope>NUCLEOTIDE SEQUENCE [LARGE SCALE GENOMIC DNA]</scope>
    <source>
        <strain evidence="11">Up_M1</strain>
        <tissue evidence="11">Testis</tissue>
    </source>
</reference>
<dbReference type="SUPFAM" id="SSF49265">
    <property type="entry name" value="Fibronectin type III"/>
    <property type="match status" value="2"/>
</dbReference>
<feature type="signal peptide" evidence="9">
    <location>
        <begin position="1"/>
        <end position="20"/>
    </location>
</feature>
<evidence type="ECO:0000256" key="9">
    <source>
        <dbReference type="SAM" id="SignalP"/>
    </source>
</evidence>
<dbReference type="PANTHER" id="PTHR23037:SF42">
    <property type="entry name" value="CYTOKINE RECEPTOR COMMON SUBUNIT GAMMA ISOFORM X1-RELATED"/>
    <property type="match status" value="1"/>
</dbReference>
<protein>
    <recommendedName>
        <fullName evidence="10">Fibronectin type-III domain-containing protein</fullName>
    </recommendedName>
</protein>
<evidence type="ECO:0000256" key="2">
    <source>
        <dbReference type="ARBA" id="ARBA00022692"/>
    </source>
</evidence>
<dbReference type="Pfam" id="PF21604">
    <property type="entry name" value="CRLF2_D1"/>
    <property type="match status" value="1"/>
</dbReference>
<evidence type="ECO:0000256" key="7">
    <source>
        <dbReference type="ARBA" id="ARBA00023180"/>
    </source>
</evidence>
<keyword evidence="7" id="KW-0325">Glycoprotein</keyword>
<dbReference type="InterPro" id="IPR013783">
    <property type="entry name" value="Ig-like_fold"/>
</dbReference>
<keyword evidence="6" id="KW-0675">Receptor</keyword>
<organism evidence="11 12">
    <name type="scientific">Umbra pygmaea</name>
    <name type="common">Eastern mudminnow</name>
    <dbReference type="NCBI Taxonomy" id="75934"/>
    <lineage>
        <taxon>Eukaryota</taxon>
        <taxon>Metazoa</taxon>
        <taxon>Chordata</taxon>
        <taxon>Craniata</taxon>
        <taxon>Vertebrata</taxon>
        <taxon>Euteleostomi</taxon>
        <taxon>Actinopterygii</taxon>
        <taxon>Neopterygii</taxon>
        <taxon>Teleostei</taxon>
        <taxon>Protacanthopterygii</taxon>
        <taxon>Esociformes</taxon>
        <taxon>Umbridae</taxon>
        <taxon>Umbra</taxon>
    </lineage>
</organism>
<keyword evidence="12" id="KW-1185">Reference proteome</keyword>
<evidence type="ECO:0000256" key="6">
    <source>
        <dbReference type="ARBA" id="ARBA00023170"/>
    </source>
</evidence>
<feature type="domain" description="Fibronectin type-III" evidence="10">
    <location>
        <begin position="115"/>
        <end position="206"/>
    </location>
</feature>